<name>A0AAV6X601_9LAMI</name>
<evidence type="ECO:0000313" key="2">
    <source>
        <dbReference type="Proteomes" id="UP000826271"/>
    </source>
</evidence>
<dbReference type="PANTHER" id="PTHR33116:SF78">
    <property type="entry name" value="OS12G0587133 PROTEIN"/>
    <property type="match status" value="1"/>
</dbReference>
<reference evidence="1" key="1">
    <citation type="submission" date="2019-10" db="EMBL/GenBank/DDBJ databases">
        <authorList>
            <person name="Zhang R."/>
            <person name="Pan Y."/>
            <person name="Wang J."/>
            <person name="Ma R."/>
            <person name="Yu S."/>
        </authorList>
    </citation>
    <scope>NUCLEOTIDE SEQUENCE</scope>
    <source>
        <strain evidence="1">LA-IB0</strain>
        <tissue evidence="1">Leaf</tissue>
    </source>
</reference>
<dbReference type="EMBL" id="WHWC01000008">
    <property type="protein sequence ID" value="KAG8377943.1"/>
    <property type="molecule type" value="Genomic_DNA"/>
</dbReference>
<proteinExistence type="predicted"/>
<evidence type="ECO:0000313" key="1">
    <source>
        <dbReference type="EMBL" id="KAG8377943.1"/>
    </source>
</evidence>
<keyword evidence="2" id="KW-1185">Reference proteome</keyword>
<dbReference type="Proteomes" id="UP000826271">
    <property type="component" value="Unassembled WGS sequence"/>
</dbReference>
<accession>A0AAV6X601</accession>
<sequence>MLVKIPQAITKDAPAQKWDPIAFCRRGPKLSHLFFADDLILMAKATTTNAFCIKEVLTTFCQSSDLSMNLEKSKVFFSRKLNWNLQRCISSALGLSHTFDVGRYLGVPIHHGRVSPRIYRPLIDKVQARLTSWKASLLNIAA</sequence>
<gene>
    <name evidence="1" type="ORF">BUALT_Bualt08G0086400</name>
</gene>
<evidence type="ECO:0008006" key="3">
    <source>
        <dbReference type="Google" id="ProtNLM"/>
    </source>
</evidence>
<comment type="caution">
    <text evidence="1">The sequence shown here is derived from an EMBL/GenBank/DDBJ whole genome shotgun (WGS) entry which is preliminary data.</text>
</comment>
<dbReference type="PANTHER" id="PTHR33116">
    <property type="entry name" value="REVERSE TRANSCRIPTASE ZINC-BINDING DOMAIN-CONTAINING PROTEIN-RELATED-RELATED"/>
    <property type="match status" value="1"/>
</dbReference>
<organism evidence="1 2">
    <name type="scientific">Buddleja alternifolia</name>
    <dbReference type="NCBI Taxonomy" id="168488"/>
    <lineage>
        <taxon>Eukaryota</taxon>
        <taxon>Viridiplantae</taxon>
        <taxon>Streptophyta</taxon>
        <taxon>Embryophyta</taxon>
        <taxon>Tracheophyta</taxon>
        <taxon>Spermatophyta</taxon>
        <taxon>Magnoliopsida</taxon>
        <taxon>eudicotyledons</taxon>
        <taxon>Gunneridae</taxon>
        <taxon>Pentapetalae</taxon>
        <taxon>asterids</taxon>
        <taxon>lamiids</taxon>
        <taxon>Lamiales</taxon>
        <taxon>Scrophulariaceae</taxon>
        <taxon>Buddlejeae</taxon>
        <taxon>Buddleja</taxon>
    </lineage>
</organism>
<dbReference type="AlphaFoldDB" id="A0AAV6X601"/>
<protein>
    <recommendedName>
        <fullName evidence="3">Reverse transcriptase</fullName>
    </recommendedName>
</protein>